<dbReference type="SUPFAM" id="SSF53850">
    <property type="entry name" value="Periplasmic binding protein-like II"/>
    <property type="match status" value="1"/>
</dbReference>
<dbReference type="Pfam" id="PF13379">
    <property type="entry name" value="NMT1_2"/>
    <property type="match status" value="1"/>
</dbReference>
<proteinExistence type="predicted"/>
<gene>
    <name evidence="2" type="ORF">AAFH96_20465</name>
</gene>
<reference evidence="2 3" key="1">
    <citation type="submission" date="2024-04" db="EMBL/GenBank/DDBJ databases">
        <title>Polymorphospora sp. isolated from Baiyangdian Lake in Xiong'an New Area.</title>
        <authorList>
            <person name="Zhang X."/>
            <person name="Liu J."/>
        </authorList>
    </citation>
    <scope>NUCLEOTIDE SEQUENCE [LARGE SCALE GENOMIC DNA]</scope>
    <source>
        <strain evidence="2 3">2-325</strain>
    </source>
</reference>
<feature type="chain" id="PRO_5046633288" evidence="1">
    <location>
        <begin position="33"/>
        <end position="365"/>
    </location>
</feature>
<evidence type="ECO:0000313" key="3">
    <source>
        <dbReference type="Proteomes" id="UP001582793"/>
    </source>
</evidence>
<dbReference type="PANTHER" id="PTHR30024:SF42">
    <property type="entry name" value="ALIPHATIC SULFONATES-BINDING PROTEIN-RELATED"/>
    <property type="match status" value="1"/>
</dbReference>
<protein>
    <submittedName>
        <fullName evidence="2">ABC transporter substrate-binding protein</fullName>
    </submittedName>
</protein>
<dbReference type="EMBL" id="JBCGDC010000060">
    <property type="protein sequence ID" value="MFB6395466.1"/>
    <property type="molecule type" value="Genomic_DNA"/>
</dbReference>
<comment type="caution">
    <text evidence="2">The sequence shown here is derived from an EMBL/GenBank/DDBJ whole genome shotgun (WGS) entry which is preliminary data.</text>
</comment>
<dbReference type="Proteomes" id="UP001582793">
    <property type="component" value="Unassembled WGS sequence"/>
</dbReference>
<evidence type="ECO:0000313" key="2">
    <source>
        <dbReference type="EMBL" id="MFB6395466.1"/>
    </source>
</evidence>
<evidence type="ECO:0000256" key="1">
    <source>
        <dbReference type="SAM" id="SignalP"/>
    </source>
</evidence>
<dbReference type="PANTHER" id="PTHR30024">
    <property type="entry name" value="ALIPHATIC SULFONATES-BINDING PROTEIN-RELATED"/>
    <property type="match status" value="1"/>
</dbReference>
<dbReference type="RefSeq" id="WP_375735252.1">
    <property type="nucleotide sequence ID" value="NZ_JBCGDC010000060.1"/>
</dbReference>
<dbReference type="Gene3D" id="3.40.190.10">
    <property type="entry name" value="Periplasmic binding protein-like II"/>
    <property type="match status" value="2"/>
</dbReference>
<name>A0ABV5CTX8_9ACTN</name>
<accession>A0ABV5CTX8</accession>
<keyword evidence="1" id="KW-0732">Signal</keyword>
<sequence length="365" mass="38291">MTHTTTTVPARSRRLRAVALAAAVLLGAGGLAACGSDEAAGPDGSLKKLDMTFTISSTSLAHQLVFAARDGGYLEKYGIDARFVTAESSSVAIAALASNSAQVAFVGRTDALLTTAQGKQMVYAYKQSTGFLTNVTVSKAFADRNPGWESKSVEDRLRLLNGATMAQASANGVLTRVFDDAMSSVGGKVTNTYIAVNTMPTALTRGSVDAYMAPSPFQETSVQRGEGVMFIKGTDLPASGGETIVQGATVVSKSFLDSDRESVVRVMAALQATAEAMKADPDRAKQLAKERLNTIDASIFDVMWPDAYKVIIGPLEHPISAEDITFMIEHDAAGVPEAQSLDPAAQIVPADLLTDAKALVSEVGF</sequence>
<organism evidence="2 3">
    <name type="scientific">Polymorphospora lycopeni</name>
    <dbReference type="NCBI Taxonomy" id="3140240"/>
    <lineage>
        <taxon>Bacteria</taxon>
        <taxon>Bacillati</taxon>
        <taxon>Actinomycetota</taxon>
        <taxon>Actinomycetes</taxon>
        <taxon>Micromonosporales</taxon>
        <taxon>Micromonosporaceae</taxon>
        <taxon>Polymorphospora</taxon>
    </lineage>
</organism>
<feature type="signal peptide" evidence="1">
    <location>
        <begin position="1"/>
        <end position="32"/>
    </location>
</feature>
<keyword evidence="3" id="KW-1185">Reference proteome</keyword>